<keyword evidence="2 5" id="KW-0812">Transmembrane</keyword>
<evidence type="ECO:0000313" key="7">
    <source>
        <dbReference type="EMBL" id="PWF25447.1"/>
    </source>
</evidence>
<dbReference type="InterPro" id="IPR000620">
    <property type="entry name" value="EamA_dom"/>
</dbReference>
<keyword evidence="3 5" id="KW-1133">Transmembrane helix</keyword>
<accession>A0A2V1K7E6</accession>
<dbReference type="Pfam" id="PF00892">
    <property type="entry name" value="EamA"/>
    <property type="match status" value="2"/>
</dbReference>
<dbReference type="EMBL" id="QETA01000001">
    <property type="protein sequence ID" value="PWF25447.1"/>
    <property type="molecule type" value="Genomic_DNA"/>
</dbReference>
<dbReference type="SUPFAM" id="SSF103481">
    <property type="entry name" value="Multidrug resistance efflux transporter EmrE"/>
    <property type="match status" value="2"/>
</dbReference>
<feature type="transmembrane region" description="Helical" evidence="5">
    <location>
        <begin position="116"/>
        <end position="136"/>
    </location>
</feature>
<evidence type="ECO:0000256" key="5">
    <source>
        <dbReference type="SAM" id="Phobius"/>
    </source>
</evidence>
<evidence type="ECO:0000259" key="6">
    <source>
        <dbReference type="Pfam" id="PF00892"/>
    </source>
</evidence>
<reference evidence="8" key="1">
    <citation type="submission" date="2018-05" db="EMBL/GenBank/DDBJ databases">
        <authorList>
            <person name="Li Y."/>
        </authorList>
    </citation>
    <scope>NUCLEOTIDE SEQUENCE [LARGE SCALE GENOMIC DNA]</scope>
    <source>
        <strain evidence="8">3d-2-2</strain>
    </source>
</reference>
<evidence type="ECO:0000256" key="3">
    <source>
        <dbReference type="ARBA" id="ARBA00022989"/>
    </source>
</evidence>
<feature type="domain" description="EamA" evidence="6">
    <location>
        <begin position="145"/>
        <end position="273"/>
    </location>
</feature>
<dbReference type="Proteomes" id="UP000245212">
    <property type="component" value="Unassembled WGS sequence"/>
</dbReference>
<dbReference type="InterPro" id="IPR037185">
    <property type="entry name" value="EmrE-like"/>
</dbReference>
<keyword evidence="4 5" id="KW-0472">Membrane</keyword>
<dbReference type="GO" id="GO:0016020">
    <property type="term" value="C:membrane"/>
    <property type="evidence" value="ECO:0007669"/>
    <property type="project" value="UniProtKB-SubCell"/>
</dbReference>
<feature type="transmembrane region" description="Helical" evidence="5">
    <location>
        <begin position="200"/>
        <end position="218"/>
    </location>
</feature>
<dbReference type="PANTHER" id="PTHR22911:SF6">
    <property type="entry name" value="SOLUTE CARRIER FAMILY 35 MEMBER G1"/>
    <property type="match status" value="1"/>
</dbReference>
<comment type="caution">
    <text evidence="7">The sequence shown here is derived from an EMBL/GenBank/DDBJ whole genome shotgun (WGS) entry which is preliminary data.</text>
</comment>
<keyword evidence="8" id="KW-1185">Reference proteome</keyword>
<comment type="subcellular location">
    <subcellularLocation>
        <location evidence="1">Membrane</location>
        <topology evidence="1">Multi-pass membrane protein</topology>
    </subcellularLocation>
</comment>
<name>A0A2V1K7E6_9BURK</name>
<organism evidence="7 8">
    <name type="scientific">Corticimicrobacter populi</name>
    <dbReference type="NCBI Taxonomy" id="2175229"/>
    <lineage>
        <taxon>Bacteria</taxon>
        <taxon>Pseudomonadati</taxon>
        <taxon>Pseudomonadota</taxon>
        <taxon>Betaproteobacteria</taxon>
        <taxon>Burkholderiales</taxon>
        <taxon>Alcaligenaceae</taxon>
        <taxon>Corticimicrobacter</taxon>
    </lineage>
</organism>
<feature type="transmembrane region" description="Helical" evidence="5">
    <location>
        <begin position="35"/>
        <end position="53"/>
    </location>
</feature>
<feature type="transmembrane region" description="Helical" evidence="5">
    <location>
        <begin position="257"/>
        <end position="275"/>
    </location>
</feature>
<proteinExistence type="predicted"/>
<feature type="transmembrane region" description="Helical" evidence="5">
    <location>
        <begin position="142"/>
        <end position="161"/>
    </location>
</feature>
<evidence type="ECO:0000256" key="4">
    <source>
        <dbReference type="ARBA" id="ARBA00023136"/>
    </source>
</evidence>
<feature type="transmembrane region" description="Helical" evidence="5">
    <location>
        <begin position="173"/>
        <end position="194"/>
    </location>
</feature>
<protein>
    <recommendedName>
        <fullName evidence="6">EamA domain-containing protein</fullName>
    </recommendedName>
</protein>
<feature type="transmembrane region" description="Helical" evidence="5">
    <location>
        <begin position="230"/>
        <end position="251"/>
    </location>
</feature>
<evidence type="ECO:0000313" key="8">
    <source>
        <dbReference type="Proteomes" id="UP000245212"/>
    </source>
</evidence>
<dbReference type="RefSeq" id="WP_109060850.1">
    <property type="nucleotide sequence ID" value="NZ_QETA01000001.1"/>
</dbReference>
<sequence>MQALWMLLAAVMFSLMGLFVKLASQQDITLAQIVLFRGVPSVLLILFWARSARQRVWPTQWRPHLYRNLTGVTAMWLGFYALSHLPLATATSLSYTAPLFIAGWMLAQSGQQRDPVCIASVAVGFLGVLLILRPSIGADDTLPAALGLLGGAFSAVAYMQVRQLGRMGEPEWRTVLLFSLTVSFSSLLGLYTLGWHPLDLQGWLTLIGLGITGMLGQLSMTRAFGLGSALLSAALQYSTIIFAVILGIFFFDTYPDTLAWIGMAGIVLAGLLSVWRTVTHH</sequence>
<dbReference type="AlphaFoldDB" id="A0A2V1K7E6"/>
<feature type="domain" description="EamA" evidence="6">
    <location>
        <begin position="3"/>
        <end position="132"/>
    </location>
</feature>
<evidence type="ECO:0000256" key="2">
    <source>
        <dbReference type="ARBA" id="ARBA00022692"/>
    </source>
</evidence>
<gene>
    <name evidence="7" type="ORF">DD235_04760</name>
</gene>
<evidence type="ECO:0000256" key="1">
    <source>
        <dbReference type="ARBA" id="ARBA00004141"/>
    </source>
</evidence>
<dbReference type="PANTHER" id="PTHR22911">
    <property type="entry name" value="ACYL-MALONYL CONDENSING ENZYME-RELATED"/>
    <property type="match status" value="1"/>
</dbReference>